<proteinExistence type="inferred from homology"/>
<dbReference type="RefSeq" id="WP_145105980.1">
    <property type="nucleotide sequence ID" value="NZ_CP036349.1"/>
</dbReference>
<dbReference type="KEGG" id="bmei:Spa11_03500"/>
<keyword evidence="3 7" id="KW-0129">CBS domain</keyword>
<dbReference type="GO" id="GO:0097367">
    <property type="term" value="F:carbohydrate derivative binding"/>
    <property type="evidence" value="ECO:0007669"/>
    <property type="project" value="InterPro"/>
</dbReference>
<gene>
    <name evidence="10" type="primary">kpsF</name>
    <name evidence="10" type="ORF">Spa11_03500</name>
</gene>
<evidence type="ECO:0000256" key="6">
    <source>
        <dbReference type="PIRSR" id="PIRSR004692-3"/>
    </source>
</evidence>
<dbReference type="GO" id="GO:0046872">
    <property type="term" value="F:metal ion binding"/>
    <property type="evidence" value="ECO:0007669"/>
    <property type="project" value="UniProtKB-KW"/>
</dbReference>
<dbReference type="InterPro" id="IPR000644">
    <property type="entry name" value="CBS_dom"/>
</dbReference>
<keyword evidence="10" id="KW-0413">Isomerase</keyword>
<feature type="binding site" evidence="5">
    <location>
        <position position="90"/>
    </location>
    <ligand>
        <name>Zn(2+)</name>
        <dbReference type="ChEBI" id="CHEBI:29105"/>
    </ligand>
</feature>
<protein>
    <submittedName>
        <fullName evidence="10">Arabinose 5-phosphate isomerase KpsF</fullName>
        <ecNumber evidence="10">5.3.1.13</ecNumber>
    </submittedName>
</protein>
<keyword evidence="5" id="KW-0862">Zinc</keyword>
<dbReference type="Pfam" id="PF00571">
    <property type="entry name" value="CBS"/>
    <property type="match status" value="1"/>
</dbReference>
<name>A0A518K2Z3_9BACT</name>
<dbReference type="Proteomes" id="UP000316426">
    <property type="component" value="Chromosome"/>
</dbReference>
<dbReference type="InterPro" id="IPR004800">
    <property type="entry name" value="KdsD/KpsF-type"/>
</dbReference>
<dbReference type="GO" id="GO:0019146">
    <property type="term" value="F:arabinose-5-phosphate isomerase activity"/>
    <property type="evidence" value="ECO:0007669"/>
    <property type="project" value="UniProtKB-EC"/>
</dbReference>
<feature type="site" description="Catalytically relevant" evidence="6">
    <location>
        <position position="119"/>
    </location>
</feature>
<keyword evidence="11" id="KW-1185">Reference proteome</keyword>
<evidence type="ECO:0000313" key="10">
    <source>
        <dbReference type="EMBL" id="QDV72178.1"/>
    </source>
</evidence>
<evidence type="ECO:0000256" key="4">
    <source>
        <dbReference type="PIRNR" id="PIRNR004692"/>
    </source>
</evidence>
<evidence type="ECO:0000256" key="1">
    <source>
        <dbReference type="ARBA" id="ARBA00008165"/>
    </source>
</evidence>
<dbReference type="SMART" id="SM00116">
    <property type="entry name" value="CBS"/>
    <property type="match status" value="2"/>
</dbReference>
<dbReference type="FunFam" id="3.40.50.10490:FF:000011">
    <property type="entry name" value="Arabinose 5-phosphate isomerase"/>
    <property type="match status" value="1"/>
</dbReference>
<dbReference type="Gene3D" id="3.40.50.10490">
    <property type="entry name" value="Glucose-6-phosphate isomerase like protein, domain 1"/>
    <property type="match status" value="1"/>
</dbReference>
<dbReference type="InterPro" id="IPR035474">
    <property type="entry name" value="SIS_Kpsf"/>
</dbReference>
<accession>A0A518K2Z3</accession>
<comment type="similarity">
    <text evidence="1 4">Belongs to the SIS family. GutQ/KpsF subfamily.</text>
</comment>
<feature type="site" description="Catalytically relevant" evidence="6">
    <location>
        <position position="160"/>
    </location>
</feature>
<keyword evidence="5" id="KW-0479">Metal-binding</keyword>
<evidence type="ECO:0000256" key="5">
    <source>
        <dbReference type="PIRSR" id="PIRSR004692-2"/>
    </source>
</evidence>
<dbReference type="NCBIfam" id="TIGR00393">
    <property type="entry name" value="kpsF"/>
    <property type="match status" value="1"/>
</dbReference>
<dbReference type="AlphaFoldDB" id="A0A518K2Z3"/>
<dbReference type="PROSITE" id="PS51371">
    <property type="entry name" value="CBS"/>
    <property type="match status" value="1"/>
</dbReference>
<feature type="domain" description="CBS" evidence="8">
    <location>
        <begin position="287"/>
        <end position="343"/>
    </location>
</feature>
<organism evidence="10 11">
    <name type="scientific">Botrimarina mediterranea</name>
    <dbReference type="NCBI Taxonomy" id="2528022"/>
    <lineage>
        <taxon>Bacteria</taxon>
        <taxon>Pseudomonadati</taxon>
        <taxon>Planctomycetota</taxon>
        <taxon>Planctomycetia</taxon>
        <taxon>Pirellulales</taxon>
        <taxon>Lacipirellulaceae</taxon>
        <taxon>Botrimarina</taxon>
    </lineage>
</organism>
<feature type="domain" description="SIS" evidence="9">
    <location>
        <begin position="49"/>
        <end position="192"/>
    </location>
</feature>
<dbReference type="GO" id="GO:1901135">
    <property type="term" value="P:carbohydrate derivative metabolic process"/>
    <property type="evidence" value="ECO:0007669"/>
    <property type="project" value="InterPro"/>
</dbReference>
<evidence type="ECO:0000256" key="2">
    <source>
        <dbReference type="ARBA" id="ARBA00022737"/>
    </source>
</evidence>
<dbReference type="PANTHER" id="PTHR42745:SF1">
    <property type="entry name" value="ARABINOSE 5-PHOSPHATE ISOMERASE KDSD"/>
    <property type="match status" value="1"/>
</dbReference>
<dbReference type="InterPro" id="IPR050986">
    <property type="entry name" value="GutQ/KpsF_isomerases"/>
</dbReference>
<reference evidence="10 11" key="1">
    <citation type="submission" date="2019-02" db="EMBL/GenBank/DDBJ databases">
        <title>Deep-cultivation of Planctomycetes and their phenomic and genomic characterization uncovers novel biology.</title>
        <authorList>
            <person name="Wiegand S."/>
            <person name="Jogler M."/>
            <person name="Boedeker C."/>
            <person name="Pinto D."/>
            <person name="Vollmers J."/>
            <person name="Rivas-Marin E."/>
            <person name="Kohn T."/>
            <person name="Peeters S.H."/>
            <person name="Heuer A."/>
            <person name="Rast P."/>
            <person name="Oberbeckmann S."/>
            <person name="Bunk B."/>
            <person name="Jeske O."/>
            <person name="Meyerdierks A."/>
            <person name="Storesund J.E."/>
            <person name="Kallscheuer N."/>
            <person name="Luecker S."/>
            <person name="Lage O.M."/>
            <person name="Pohl T."/>
            <person name="Merkel B.J."/>
            <person name="Hornburger P."/>
            <person name="Mueller R.-W."/>
            <person name="Bruemmer F."/>
            <person name="Labrenz M."/>
            <person name="Spormann A.M."/>
            <person name="Op den Camp H."/>
            <person name="Overmann J."/>
            <person name="Amann R."/>
            <person name="Jetten M.S.M."/>
            <person name="Mascher T."/>
            <person name="Medema M.H."/>
            <person name="Devos D.P."/>
            <person name="Kaster A.-K."/>
            <person name="Ovreas L."/>
            <person name="Rohde M."/>
            <person name="Galperin M.Y."/>
            <person name="Jogler C."/>
        </authorList>
    </citation>
    <scope>NUCLEOTIDE SEQUENCE [LARGE SCALE GENOMIC DNA]</scope>
    <source>
        <strain evidence="10 11">Spa11</strain>
    </source>
</reference>
<dbReference type="CDD" id="cd05014">
    <property type="entry name" value="SIS_Kpsf"/>
    <property type="match status" value="1"/>
</dbReference>
<feature type="site" description="Catalytically relevant" evidence="6">
    <location>
        <position position="67"/>
    </location>
</feature>
<dbReference type="InterPro" id="IPR046342">
    <property type="entry name" value="CBS_dom_sf"/>
</dbReference>
<evidence type="ECO:0000259" key="8">
    <source>
        <dbReference type="PROSITE" id="PS51371"/>
    </source>
</evidence>
<feature type="site" description="Catalytically relevant" evidence="6">
    <location>
        <position position="201"/>
    </location>
</feature>
<dbReference type="SUPFAM" id="SSF53697">
    <property type="entry name" value="SIS domain"/>
    <property type="match status" value="1"/>
</dbReference>
<evidence type="ECO:0000313" key="11">
    <source>
        <dbReference type="Proteomes" id="UP000316426"/>
    </source>
</evidence>
<dbReference type="InterPro" id="IPR001347">
    <property type="entry name" value="SIS_dom"/>
</dbReference>
<dbReference type="GO" id="GO:0005975">
    <property type="term" value="P:carbohydrate metabolic process"/>
    <property type="evidence" value="ECO:0007669"/>
    <property type="project" value="InterPro"/>
</dbReference>
<dbReference type="PIRSF" id="PIRSF004692">
    <property type="entry name" value="KdsD_KpsF"/>
    <property type="match status" value="1"/>
</dbReference>
<dbReference type="EMBL" id="CP036349">
    <property type="protein sequence ID" value="QDV72178.1"/>
    <property type="molecule type" value="Genomic_DNA"/>
</dbReference>
<evidence type="ECO:0000256" key="7">
    <source>
        <dbReference type="PROSITE-ProRule" id="PRU00703"/>
    </source>
</evidence>
<keyword evidence="2" id="KW-0677">Repeat</keyword>
<dbReference type="PANTHER" id="PTHR42745">
    <property type="match status" value="1"/>
</dbReference>
<dbReference type="Gene3D" id="3.10.580.10">
    <property type="entry name" value="CBS-domain"/>
    <property type="match status" value="1"/>
</dbReference>
<dbReference type="Pfam" id="PF01380">
    <property type="entry name" value="SIS"/>
    <property type="match status" value="1"/>
</dbReference>
<dbReference type="EC" id="5.3.1.13" evidence="10"/>
<dbReference type="PROSITE" id="PS51464">
    <property type="entry name" value="SIS"/>
    <property type="match status" value="1"/>
</dbReference>
<evidence type="ECO:0000256" key="3">
    <source>
        <dbReference type="ARBA" id="ARBA00023122"/>
    </source>
</evidence>
<evidence type="ECO:0000259" key="9">
    <source>
        <dbReference type="PROSITE" id="PS51464"/>
    </source>
</evidence>
<sequence>MNAVLRTPASEANSLPKPQRIAAAREVMRLEAIALWKLSQQLGDEFATAIELLESCQGSVIVTGMGKAGLIGQKIAATLASTGQPSHFLHPAEAFHGDLGRISRGDVVLMLTQSGETGEVIQLLPSLREFGTPILAITASTQSTVGRAAKVVLPLGQLDEACSLGLAPSTSTTAMLAVGDALALVLSSIRGFRAEDFARFHPGGALGRKLALVEDEMRPLAQCRVAKATQTVREILVATGKPGRRTGAVMLVDDDGLLEGLFTDSDLARLLEQCDLQALDHPVSEYMVRKPTTIHAGARMSEAVTVLANRKFSELPVVDEAGKAVGLVDVTDVVAREVGDIETPVPKRPAKPAVRIFPGEDVFAAG</sequence>
<dbReference type="InterPro" id="IPR046348">
    <property type="entry name" value="SIS_dom_sf"/>
</dbReference>